<evidence type="ECO:0008006" key="4">
    <source>
        <dbReference type="Google" id="ProtNLM"/>
    </source>
</evidence>
<reference evidence="2" key="2">
    <citation type="submission" date="2021-08" db="EMBL/GenBank/DDBJ databases">
        <authorList>
            <person name="Eriksson T."/>
        </authorList>
    </citation>
    <scope>NUCLEOTIDE SEQUENCE</scope>
    <source>
        <strain evidence="2">Stoneville</strain>
        <tissue evidence="2">Whole head</tissue>
    </source>
</reference>
<evidence type="ECO:0000313" key="2">
    <source>
        <dbReference type="EMBL" id="KAH0812433.1"/>
    </source>
</evidence>
<proteinExistence type="predicted"/>
<dbReference type="AlphaFoldDB" id="A0A8J6HEX7"/>
<dbReference type="GO" id="GO:0005666">
    <property type="term" value="C:RNA polymerase III complex"/>
    <property type="evidence" value="ECO:0007669"/>
    <property type="project" value="TreeGrafter"/>
</dbReference>
<feature type="region of interest" description="Disordered" evidence="1">
    <location>
        <begin position="442"/>
        <end position="493"/>
    </location>
</feature>
<comment type="caution">
    <text evidence="2">The sequence shown here is derived from an EMBL/GenBank/DDBJ whole genome shotgun (WGS) entry which is preliminary data.</text>
</comment>
<organism evidence="2 3">
    <name type="scientific">Tenebrio molitor</name>
    <name type="common">Yellow mealworm beetle</name>
    <dbReference type="NCBI Taxonomy" id="7067"/>
    <lineage>
        <taxon>Eukaryota</taxon>
        <taxon>Metazoa</taxon>
        <taxon>Ecdysozoa</taxon>
        <taxon>Arthropoda</taxon>
        <taxon>Hexapoda</taxon>
        <taxon>Insecta</taxon>
        <taxon>Pterygota</taxon>
        <taxon>Neoptera</taxon>
        <taxon>Endopterygota</taxon>
        <taxon>Coleoptera</taxon>
        <taxon>Polyphaga</taxon>
        <taxon>Cucujiformia</taxon>
        <taxon>Tenebrionidae</taxon>
        <taxon>Tenebrio</taxon>
    </lineage>
</organism>
<evidence type="ECO:0000313" key="3">
    <source>
        <dbReference type="Proteomes" id="UP000719412"/>
    </source>
</evidence>
<dbReference type="PANTHER" id="PTHR12069">
    <property type="entry name" value="DNA-DIRECTED RNA POLYMERASES III 80 KDA POLYPEPTIDE RNA POLYMERASE III SUBUNIT 5"/>
    <property type="match status" value="1"/>
</dbReference>
<dbReference type="Pfam" id="PF04801">
    <property type="entry name" value="RPC5"/>
    <property type="match status" value="1"/>
</dbReference>
<feature type="region of interest" description="Disordered" evidence="1">
    <location>
        <begin position="584"/>
        <end position="615"/>
    </location>
</feature>
<gene>
    <name evidence="2" type="ORF">GEV33_010359</name>
</gene>
<dbReference type="EMBL" id="JABDTM020026056">
    <property type="protein sequence ID" value="KAH0812433.1"/>
    <property type="molecule type" value="Genomic_DNA"/>
</dbReference>
<accession>A0A8J6HEX7</accession>
<sequence length="637" mass="71013">MDDPALSNSSTEDDEVIKEIPIFNSTRLQKNLYLFRYPLLSKKCLNELNLKRGFFKPNNQQIELEMCIDVESSNFDSDRAELIAQEVDGPPESRKPSTRVHFENDVVDKVCLKSASAVKDPNKYAALAYTGKEIHLTTLRNIFQFRPSFNYLDRSSKKRKDVDHNDLSDEEEAGPSTALPITVKFKQSDDRWKKSKSDSFKALEAKSAEEAWVNCEVHSESSSLSKVEKLKLIAESNEPTGQAMTLSDGEYVRVLVPEDEGQGTTEPSSPSHIMSLHTLRASPILEQCRVLLKDAQIMQFQQLMMILAGGEGLTADTLLKNLPKVAVLVRGNWVVKSEVLYPSNTFSSTSGVPAELMCRTRDYVLYLFTKNRYVERKKVSSVMKIPSEEVKEIFTGFSKLSHNKGWELVLPTDNDFVVKHNDIVQKQNDAWEQKFKQLSAYLKDNKKQRRKSKSVSEDGKVRNGVSYVSSDNDSGTEKNKSPVAAAKSKSARGMQESILNENGNFTYSQADEKTMHASVVVSGSAEKHPRERGKTYKWKEPATRREFTTFCFEAFTGVPKGESKGGDLECSKCWCGIVLESTRAGRSDDSSGIPDSSADCGLAAPPPRKEPKDLPVGVGGVAVLTPVARTCHASSFH</sequence>
<protein>
    <recommendedName>
        <fullName evidence="4">DNA-directed RNA polymerase III subunit RPC5</fullName>
    </recommendedName>
</protein>
<dbReference type="Proteomes" id="UP000719412">
    <property type="component" value="Unassembled WGS sequence"/>
</dbReference>
<keyword evidence="3" id="KW-1185">Reference proteome</keyword>
<dbReference type="GO" id="GO:0042797">
    <property type="term" value="P:tRNA transcription by RNA polymerase III"/>
    <property type="evidence" value="ECO:0007669"/>
    <property type="project" value="TreeGrafter"/>
</dbReference>
<evidence type="ECO:0000256" key="1">
    <source>
        <dbReference type="SAM" id="MobiDB-lite"/>
    </source>
</evidence>
<feature type="region of interest" description="Disordered" evidence="1">
    <location>
        <begin position="156"/>
        <end position="175"/>
    </location>
</feature>
<name>A0A8J6HEX7_TENMO</name>
<dbReference type="InterPro" id="IPR006886">
    <property type="entry name" value="RNA_pol_III_Rpc5"/>
</dbReference>
<reference evidence="2" key="1">
    <citation type="journal article" date="2020" name="J Insects Food Feed">
        <title>The yellow mealworm (Tenebrio molitor) genome: a resource for the emerging insects as food and feed industry.</title>
        <authorList>
            <person name="Eriksson T."/>
            <person name="Andere A."/>
            <person name="Kelstrup H."/>
            <person name="Emery V."/>
            <person name="Picard C."/>
        </authorList>
    </citation>
    <scope>NUCLEOTIDE SEQUENCE</scope>
    <source>
        <strain evidence="2">Stoneville</strain>
        <tissue evidence="2">Whole head</tissue>
    </source>
</reference>
<dbReference type="PANTHER" id="PTHR12069:SF0">
    <property type="entry name" value="DNA-DIRECTED RNA POLYMERASE III SUBUNIT RPC5"/>
    <property type="match status" value="1"/>
</dbReference>